<gene>
    <name evidence="1" type="ORF">Goari_026762</name>
</gene>
<evidence type="ECO:0000313" key="1">
    <source>
        <dbReference type="EMBL" id="MBA0702893.1"/>
    </source>
</evidence>
<keyword evidence="2" id="KW-1185">Reference proteome</keyword>
<comment type="caution">
    <text evidence="1">The sequence shown here is derived from an EMBL/GenBank/DDBJ whole genome shotgun (WGS) entry which is preliminary data.</text>
</comment>
<dbReference type="Proteomes" id="UP000593577">
    <property type="component" value="Unassembled WGS sequence"/>
</dbReference>
<reference evidence="1 2" key="1">
    <citation type="journal article" date="2019" name="Genome Biol. Evol.">
        <title>Insights into the evolution of the New World diploid cottons (Gossypium, subgenus Houzingenia) based on genome sequencing.</title>
        <authorList>
            <person name="Grover C.E."/>
            <person name="Arick M.A. 2nd"/>
            <person name="Thrash A."/>
            <person name="Conover J.L."/>
            <person name="Sanders W.S."/>
            <person name="Peterson D.G."/>
            <person name="Frelichowski J.E."/>
            <person name="Scheffler J.A."/>
            <person name="Scheffler B.E."/>
            <person name="Wendel J.F."/>
        </authorList>
    </citation>
    <scope>NUCLEOTIDE SEQUENCE [LARGE SCALE GENOMIC DNA]</scope>
    <source>
        <strain evidence="1">185</strain>
        <tissue evidence="1">Leaf</tissue>
    </source>
</reference>
<name>A0A7J8YTK4_GOSAI</name>
<sequence length="19" mass="2124">MSKYIAKEIFILLGVVGEI</sequence>
<protein>
    <submittedName>
        <fullName evidence="1">Uncharacterized protein</fullName>
    </submittedName>
</protein>
<proteinExistence type="predicted"/>
<dbReference type="AlphaFoldDB" id="A0A7J8YTK4"/>
<evidence type="ECO:0000313" key="2">
    <source>
        <dbReference type="Proteomes" id="UP000593577"/>
    </source>
</evidence>
<accession>A0A7J8YTK4</accession>
<dbReference type="EMBL" id="JABFAA010354394">
    <property type="protein sequence ID" value="MBA0702893.1"/>
    <property type="molecule type" value="Genomic_DNA"/>
</dbReference>
<organism evidence="1 2">
    <name type="scientific">Gossypium aridum</name>
    <name type="common">American cotton</name>
    <name type="synonym">Erioxylum aridum</name>
    <dbReference type="NCBI Taxonomy" id="34290"/>
    <lineage>
        <taxon>Eukaryota</taxon>
        <taxon>Viridiplantae</taxon>
        <taxon>Streptophyta</taxon>
        <taxon>Embryophyta</taxon>
        <taxon>Tracheophyta</taxon>
        <taxon>Spermatophyta</taxon>
        <taxon>Magnoliopsida</taxon>
        <taxon>eudicotyledons</taxon>
        <taxon>Gunneridae</taxon>
        <taxon>Pentapetalae</taxon>
        <taxon>rosids</taxon>
        <taxon>malvids</taxon>
        <taxon>Malvales</taxon>
        <taxon>Malvaceae</taxon>
        <taxon>Malvoideae</taxon>
        <taxon>Gossypium</taxon>
    </lineage>
</organism>